<dbReference type="PANTHER" id="PTHR43162">
    <property type="match status" value="1"/>
</dbReference>
<dbReference type="PANTHER" id="PTHR43162:SF1">
    <property type="entry name" value="PRESTALK A DIFFERENTIATION PROTEIN A"/>
    <property type="match status" value="1"/>
</dbReference>
<dbReference type="RefSeq" id="WP_114205746.1">
    <property type="nucleotide sequence ID" value="NZ_CP030840.1"/>
</dbReference>
<evidence type="ECO:0000259" key="1">
    <source>
        <dbReference type="Pfam" id="PF05368"/>
    </source>
</evidence>
<dbReference type="InterPro" id="IPR051604">
    <property type="entry name" value="Ergot_Alk_Oxidoreductase"/>
</dbReference>
<dbReference type="KEGG" id="abas:ACPOL_0664"/>
<dbReference type="Pfam" id="PF05368">
    <property type="entry name" value="NmrA"/>
    <property type="match status" value="1"/>
</dbReference>
<feature type="domain" description="NmrA-like" evidence="1">
    <location>
        <begin position="5"/>
        <end position="283"/>
    </location>
</feature>
<proteinExistence type="predicted"/>
<dbReference type="Gene3D" id="3.40.50.720">
    <property type="entry name" value="NAD(P)-binding Rossmann-like Domain"/>
    <property type="match status" value="1"/>
</dbReference>
<gene>
    <name evidence="2" type="ORF">ACPOL_0664</name>
</gene>
<dbReference type="SUPFAM" id="SSF51735">
    <property type="entry name" value="NAD(P)-binding Rossmann-fold domains"/>
    <property type="match status" value="1"/>
</dbReference>
<dbReference type="Gene3D" id="3.90.25.10">
    <property type="entry name" value="UDP-galactose 4-epimerase, domain 1"/>
    <property type="match status" value="1"/>
</dbReference>
<dbReference type="OrthoDB" id="9794300at2"/>
<evidence type="ECO:0000313" key="2">
    <source>
        <dbReference type="EMBL" id="AXC10031.1"/>
    </source>
</evidence>
<name>A0A2Z5FT58_9BACT</name>
<accession>A0A2Z5FT58</accession>
<sequence length="292" mass="32261">MSAAKKRILVTGATGQVGGLLLPYLLKDKSVEVVAGARSPEKATALGIPSVYLDLDNAESMMPAFTGVDRIFLMTGYTVDMLRQSKDVVDVAKKAGVEQIVHLGACGDDDTHVGHYGWHQFIERYISSSGIPFYTHLRPEMFMQNLLGYGGESFVKQGVIHQYIGDARLSWVDCDDVAAAAAAALLDPKKHHGQTYRMGYEAKSYHEIAELMTKLLGKSFRYQSHPATEFFENVLAAGGEPAYMKCVYECYRDFATGKLIGDEVQSNFQSIVGRQPRTLAEFIEKNSSVFSY</sequence>
<dbReference type="InterPro" id="IPR036291">
    <property type="entry name" value="NAD(P)-bd_dom_sf"/>
</dbReference>
<protein>
    <submittedName>
        <fullName evidence="2">Oxidoreductase</fullName>
    </submittedName>
</protein>
<dbReference type="Proteomes" id="UP000253606">
    <property type="component" value="Chromosome"/>
</dbReference>
<dbReference type="InterPro" id="IPR008030">
    <property type="entry name" value="NmrA-like"/>
</dbReference>
<keyword evidence="3" id="KW-1185">Reference proteome</keyword>
<organism evidence="2 3">
    <name type="scientific">Acidisarcina polymorpha</name>
    <dbReference type="NCBI Taxonomy" id="2211140"/>
    <lineage>
        <taxon>Bacteria</taxon>
        <taxon>Pseudomonadati</taxon>
        <taxon>Acidobacteriota</taxon>
        <taxon>Terriglobia</taxon>
        <taxon>Terriglobales</taxon>
        <taxon>Acidobacteriaceae</taxon>
        <taxon>Acidisarcina</taxon>
    </lineage>
</organism>
<reference evidence="2 3" key="1">
    <citation type="journal article" date="2018" name="Front. Microbiol.">
        <title>Hydrolytic Capabilities as a Key to Environmental Success: Chitinolytic and Cellulolytic Acidobacteria From Acidic Sub-arctic Soils and Boreal Peatlands.</title>
        <authorList>
            <person name="Belova S.E."/>
            <person name="Ravin N.V."/>
            <person name="Pankratov T.A."/>
            <person name="Rakitin A.L."/>
            <person name="Ivanova A.A."/>
            <person name="Beletsky A.V."/>
            <person name="Mardanov A.V."/>
            <person name="Sinninghe Damste J.S."/>
            <person name="Dedysh S.N."/>
        </authorList>
    </citation>
    <scope>NUCLEOTIDE SEQUENCE [LARGE SCALE GENOMIC DNA]</scope>
    <source>
        <strain evidence="2 3">SBC82</strain>
    </source>
</reference>
<dbReference type="CDD" id="cd05269">
    <property type="entry name" value="TMR_SDR_a"/>
    <property type="match status" value="1"/>
</dbReference>
<dbReference type="AlphaFoldDB" id="A0A2Z5FT58"/>
<dbReference type="EMBL" id="CP030840">
    <property type="protein sequence ID" value="AXC10031.1"/>
    <property type="molecule type" value="Genomic_DNA"/>
</dbReference>
<evidence type="ECO:0000313" key="3">
    <source>
        <dbReference type="Proteomes" id="UP000253606"/>
    </source>
</evidence>